<dbReference type="OrthoDB" id="9785233at2"/>
<evidence type="ECO:0000256" key="2">
    <source>
        <dbReference type="ARBA" id="ARBA00016013"/>
    </source>
</evidence>
<reference evidence="9 10" key="1">
    <citation type="submission" date="2017-07" db="EMBL/GenBank/DDBJ databases">
        <title>Annotated genome sequence of Bacterioplanes sanyensis isolated from Red Sea.</title>
        <authorList>
            <person name="Rehman Z.U."/>
        </authorList>
    </citation>
    <scope>NUCLEOTIDE SEQUENCE [LARGE SCALE GENOMIC DNA]</scope>
    <source>
        <strain evidence="9 10">NV9</strain>
    </source>
</reference>
<organism evidence="9 10">
    <name type="scientific">Bacterioplanes sanyensis</name>
    <dbReference type="NCBI Taxonomy" id="1249553"/>
    <lineage>
        <taxon>Bacteria</taxon>
        <taxon>Pseudomonadati</taxon>
        <taxon>Pseudomonadota</taxon>
        <taxon>Gammaproteobacteria</taxon>
        <taxon>Oceanospirillales</taxon>
        <taxon>Oceanospirillaceae</taxon>
        <taxon>Bacterioplanes</taxon>
    </lineage>
</organism>
<evidence type="ECO:0000256" key="5">
    <source>
        <dbReference type="RuleBase" id="RU362076"/>
    </source>
</evidence>
<gene>
    <name evidence="9" type="ORF">CHH28_18965</name>
</gene>
<dbReference type="GO" id="GO:0044781">
    <property type="term" value="P:bacterial-type flagellum organization"/>
    <property type="evidence" value="ECO:0007669"/>
    <property type="project" value="UniProtKB-UniRule"/>
</dbReference>
<dbReference type="Pfam" id="PF13860">
    <property type="entry name" value="FlgD_ig"/>
    <property type="match status" value="1"/>
</dbReference>
<comment type="function">
    <text evidence="4 5">Required for flagellar hook formation. May act as a scaffolding protein.</text>
</comment>
<evidence type="ECO:0000313" key="9">
    <source>
        <dbReference type="EMBL" id="ASP40621.1"/>
    </source>
</evidence>
<name>A0A222FQE4_9GAMM</name>
<sequence>MSINEIGNNQALDQYRSDTKNKDEPKSNELGKNAFLELMVAQLNNQNPLEPTDNQAFVAQLAQFSSVEGIDNLNTTAEAMMSQLNSASALQASSLVGQSVIVDGNDTGLLLGGGVVSGFTDIPASATDIRLQIQGKSGELLEQIPLGNHGAGAMSVRWDGYNLMVDGEVADIDHSQLNRQVFQKDENGDLVLDNNGNPIPVAYPPGEYKFKLNASIGGKTEEISMEMSSRVDSVTMAPSGQVTLNLTGGQRATMDEVKQILDA</sequence>
<feature type="domain" description="FlgD/Vpr Ig-like" evidence="7">
    <location>
        <begin position="113"/>
        <end position="162"/>
    </location>
</feature>
<evidence type="ECO:0000259" key="8">
    <source>
        <dbReference type="Pfam" id="PF13861"/>
    </source>
</evidence>
<feature type="domain" description="FlgD Tudor-like" evidence="8">
    <location>
        <begin position="89"/>
        <end position="258"/>
    </location>
</feature>
<dbReference type="Pfam" id="PF13861">
    <property type="entry name" value="FLgD_tudor"/>
    <property type="match status" value="1"/>
</dbReference>
<dbReference type="InterPro" id="IPR005648">
    <property type="entry name" value="FlgD"/>
</dbReference>
<keyword evidence="10" id="KW-1185">Reference proteome</keyword>
<evidence type="ECO:0000259" key="7">
    <source>
        <dbReference type="Pfam" id="PF13860"/>
    </source>
</evidence>
<evidence type="ECO:0000256" key="4">
    <source>
        <dbReference type="ARBA" id="ARBA00024746"/>
    </source>
</evidence>
<feature type="compositionally biased region" description="Basic and acidic residues" evidence="6">
    <location>
        <begin position="15"/>
        <end position="28"/>
    </location>
</feature>
<protein>
    <recommendedName>
        <fullName evidence="2 5">Basal-body rod modification protein FlgD</fullName>
    </recommendedName>
</protein>
<dbReference type="Gene3D" id="2.60.40.4070">
    <property type="match status" value="1"/>
</dbReference>
<accession>A0A222FQE4</accession>
<evidence type="ECO:0000256" key="3">
    <source>
        <dbReference type="ARBA" id="ARBA00022795"/>
    </source>
</evidence>
<dbReference type="Pfam" id="PF03963">
    <property type="entry name" value="FlgD"/>
    <property type="match status" value="1"/>
</dbReference>
<proteinExistence type="inferred from homology"/>
<keyword evidence="9" id="KW-0282">Flagellum</keyword>
<dbReference type="AlphaFoldDB" id="A0A222FQE4"/>
<dbReference type="InterPro" id="IPR025965">
    <property type="entry name" value="FlgD/Vpr_Ig-like"/>
</dbReference>
<dbReference type="InterPro" id="IPR025963">
    <property type="entry name" value="FLgD_Tudor"/>
</dbReference>
<comment type="similarity">
    <text evidence="1 5">Belongs to the FlgD family.</text>
</comment>
<dbReference type="Proteomes" id="UP000202440">
    <property type="component" value="Chromosome"/>
</dbReference>
<dbReference type="EMBL" id="CP022530">
    <property type="protein sequence ID" value="ASP40621.1"/>
    <property type="molecule type" value="Genomic_DNA"/>
</dbReference>
<evidence type="ECO:0000313" key="10">
    <source>
        <dbReference type="Proteomes" id="UP000202440"/>
    </source>
</evidence>
<keyword evidence="9" id="KW-0966">Cell projection</keyword>
<dbReference type="RefSeq" id="WP_094061783.1">
    <property type="nucleotide sequence ID" value="NZ_CP022530.1"/>
</dbReference>
<feature type="region of interest" description="Disordered" evidence="6">
    <location>
        <begin position="1"/>
        <end position="28"/>
    </location>
</feature>
<evidence type="ECO:0000256" key="1">
    <source>
        <dbReference type="ARBA" id="ARBA00010577"/>
    </source>
</evidence>
<keyword evidence="3 5" id="KW-1005">Bacterial flagellum biogenesis</keyword>
<feature type="compositionally biased region" description="Polar residues" evidence="6">
    <location>
        <begin position="1"/>
        <end position="12"/>
    </location>
</feature>
<keyword evidence="9" id="KW-0969">Cilium</keyword>
<evidence type="ECO:0000256" key="6">
    <source>
        <dbReference type="SAM" id="MobiDB-lite"/>
    </source>
</evidence>
<dbReference type="KEGG" id="bsan:CHH28_18965"/>